<dbReference type="InterPro" id="IPR036264">
    <property type="entry name" value="Bact_exopeptidase_dim_dom"/>
</dbReference>
<feature type="binding site" evidence="3">
    <location>
        <position position="146"/>
    </location>
    <ligand>
        <name>Zn(2+)</name>
        <dbReference type="ChEBI" id="CHEBI:29105"/>
        <label>2</label>
    </ligand>
</feature>
<feature type="binding site" evidence="3">
    <location>
        <position position="100"/>
    </location>
    <ligand>
        <name>Zn(2+)</name>
        <dbReference type="ChEBI" id="CHEBI:29105"/>
        <label>1</label>
    </ligand>
</feature>
<dbReference type="NCBIfam" id="NF006771">
    <property type="entry name" value="PRK09290.1-5"/>
    <property type="match status" value="1"/>
</dbReference>
<proteinExistence type="inferred from homology"/>
<dbReference type="PIRSF" id="PIRSF001235">
    <property type="entry name" value="Amidase_carbamoylase"/>
    <property type="match status" value="1"/>
</dbReference>
<dbReference type="NCBIfam" id="TIGR01879">
    <property type="entry name" value="hydantase"/>
    <property type="match status" value="1"/>
</dbReference>
<evidence type="ECO:0000313" key="5">
    <source>
        <dbReference type="Proteomes" id="UP000441585"/>
    </source>
</evidence>
<sequence length="432" mass="46889">MGAVFSKERLIEELDQCPSYEGIDPTELADKLSVLFEIGKTPEGGITRFPYTKEENEAKAIFKSWMIEAGLEIREDAIGNLFGTLQGTSRELPVVMTGSHLDSVPNGGAFDGPLGCLSSLLAIKAIASKEEKPKRSIELAVFVDEEGARFKNGIFGSRVMMGEVGASDFKSFKDDNDNVLYDEMVRCGHDPERVQDSYRKPEDIYAFLELHIEQGKRLESEGKDIGIVSGIAGPSWTSFTFLGETDHAGNTPMNFRRDTLAAAAEFILKVEQAPPRFSHTAVATVGKINVFPNGTNVISGKTEVIVDARDIDLEARDAMIASLKDEAVNLSKERGVVVDIKDGINIAPVIVPDHIQEVIQTSAKASGLTSLSLPSGAGHDAMTLGKYVPSGMIFVPSLNGKSHSPEEWTSLPDCVRGVKVMKESLDQLANRI</sequence>
<dbReference type="Gene3D" id="3.40.630.10">
    <property type="entry name" value="Zn peptidases"/>
    <property type="match status" value="1"/>
</dbReference>
<dbReference type="PANTHER" id="PTHR32494">
    <property type="entry name" value="ALLANTOATE DEIMINASE-RELATED"/>
    <property type="match status" value="1"/>
</dbReference>
<dbReference type="RefSeq" id="WP_154318377.1">
    <property type="nucleotide sequence ID" value="NZ_CAJGAA010000002.1"/>
</dbReference>
<dbReference type="Proteomes" id="UP000441585">
    <property type="component" value="Unassembled WGS sequence"/>
</dbReference>
<dbReference type="SUPFAM" id="SSF53187">
    <property type="entry name" value="Zn-dependent exopeptidases"/>
    <property type="match status" value="1"/>
</dbReference>
<comment type="caution">
    <text evidence="4">The sequence shown here is derived from an EMBL/GenBank/DDBJ whole genome shotgun (WGS) entry which is preliminary data.</text>
</comment>
<reference evidence="4 5" key="1">
    <citation type="submission" date="2019-11" db="EMBL/GenBank/DDBJ databases">
        <title>Bacillus idriensis genome.</title>
        <authorList>
            <person name="Konopka E.N."/>
            <person name="Newman J.D."/>
        </authorList>
    </citation>
    <scope>NUCLEOTIDE SEQUENCE [LARGE SCALE GENOMIC DNA]</scope>
    <source>
        <strain evidence="4 5">DSM 19097</strain>
    </source>
</reference>
<feature type="binding site" evidence="3">
    <location>
        <position position="111"/>
    </location>
    <ligand>
        <name>Zn(2+)</name>
        <dbReference type="ChEBI" id="CHEBI:29105"/>
        <label>2</label>
    </ligand>
</feature>
<evidence type="ECO:0000313" key="4">
    <source>
        <dbReference type="EMBL" id="MRX54062.1"/>
    </source>
</evidence>
<comment type="similarity">
    <text evidence="1">Belongs to the peptidase M20 family.</text>
</comment>
<keyword evidence="5" id="KW-1185">Reference proteome</keyword>
<feature type="binding site" evidence="3">
    <location>
        <position position="211"/>
    </location>
    <ligand>
        <name>Zn(2+)</name>
        <dbReference type="ChEBI" id="CHEBI:29105"/>
        <label>1</label>
    </ligand>
</feature>
<dbReference type="CDD" id="cd03884">
    <property type="entry name" value="M20_bAS"/>
    <property type="match status" value="1"/>
</dbReference>
<keyword evidence="3" id="KW-0479">Metal-binding</keyword>
<dbReference type="AlphaFoldDB" id="A0A6I2M9T1"/>
<dbReference type="GO" id="GO:0046872">
    <property type="term" value="F:metal ion binding"/>
    <property type="evidence" value="ECO:0007669"/>
    <property type="project" value="UniProtKB-KW"/>
</dbReference>
<dbReference type="EMBL" id="WKKF01000002">
    <property type="protein sequence ID" value="MRX54062.1"/>
    <property type="molecule type" value="Genomic_DNA"/>
</dbReference>
<keyword evidence="3" id="KW-0862">Zinc</keyword>
<dbReference type="SUPFAM" id="SSF55031">
    <property type="entry name" value="Bacterial exopeptidase dimerisation domain"/>
    <property type="match status" value="1"/>
</dbReference>
<name>A0A6I2M9T1_9BACI</name>
<feature type="binding site" evidence="3">
    <location>
        <position position="403"/>
    </location>
    <ligand>
        <name>Zn(2+)</name>
        <dbReference type="ChEBI" id="CHEBI:29105"/>
        <label>2</label>
    </ligand>
</feature>
<evidence type="ECO:0000256" key="3">
    <source>
        <dbReference type="PIRSR" id="PIRSR001235-1"/>
    </source>
</evidence>
<comment type="cofactor">
    <cofactor evidence="3">
        <name>Zn(2+)</name>
        <dbReference type="ChEBI" id="CHEBI:29105"/>
    </cofactor>
    <text evidence="3">Binds 2 Zn(2+) ions per subunit.</text>
</comment>
<dbReference type="GO" id="GO:0016813">
    <property type="term" value="F:hydrolase activity, acting on carbon-nitrogen (but not peptide) bonds, in linear amidines"/>
    <property type="evidence" value="ECO:0007669"/>
    <property type="project" value="InterPro"/>
</dbReference>
<dbReference type="PANTHER" id="PTHR32494:SF5">
    <property type="entry name" value="ALLANTOATE AMIDOHYDROLASE"/>
    <property type="match status" value="1"/>
</dbReference>
<gene>
    <name evidence="4" type="ORF">GJU41_08765</name>
</gene>
<feature type="binding site" evidence="3">
    <location>
        <position position="111"/>
    </location>
    <ligand>
        <name>Zn(2+)</name>
        <dbReference type="ChEBI" id="CHEBI:29105"/>
        <label>1</label>
    </ligand>
</feature>
<organism evidence="4 5">
    <name type="scientific">Metabacillus idriensis</name>
    <dbReference type="NCBI Taxonomy" id="324768"/>
    <lineage>
        <taxon>Bacteria</taxon>
        <taxon>Bacillati</taxon>
        <taxon>Bacillota</taxon>
        <taxon>Bacilli</taxon>
        <taxon>Bacillales</taxon>
        <taxon>Bacillaceae</taxon>
        <taxon>Metabacillus</taxon>
    </lineage>
</organism>
<dbReference type="EC" id="3.5.-.-" evidence="4"/>
<dbReference type="Pfam" id="PF01546">
    <property type="entry name" value="Peptidase_M20"/>
    <property type="match status" value="1"/>
</dbReference>
<evidence type="ECO:0000256" key="1">
    <source>
        <dbReference type="ARBA" id="ARBA00006153"/>
    </source>
</evidence>
<dbReference type="InterPro" id="IPR010158">
    <property type="entry name" value="Amidase_Cbmase"/>
</dbReference>
<evidence type="ECO:0000256" key="2">
    <source>
        <dbReference type="ARBA" id="ARBA00022801"/>
    </source>
</evidence>
<dbReference type="Gene3D" id="3.30.70.360">
    <property type="match status" value="1"/>
</dbReference>
<protein>
    <submittedName>
        <fullName evidence="4">Hydantoinase/carbamoylase family amidase</fullName>
        <ecNumber evidence="4">3.5.-.-</ecNumber>
    </submittedName>
</protein>
<dbReference type="InterPro" id="IPR002933">
    <property type="entry name" value="Peptidase_M20"/>
</dbReference>
<keyword evidence="2 4" id="KW-0378">Hydrolase</keyword>
<accession>A0A6I2M9T1</accession>